<name>A0ABW1GGC2_9ACTN</name>
<gene>
    <name evidence="1" type="ORF">ACFP1B_04515</name>
</gene>
<accession>A0ABW1GGC2</accession>
<dbReference type="InterPro" id="IPR037883">
    <property type="entry name" value="Knr4/Smi1-like_sf"/>
</dbReference>
<dbReference type="Proteomes" id="UP001596200">
    <property type="component" value="Unassembled WGS sequence"/>
</dbReference>
<evidence type="ECO:0008006" key="3">
    <source>
        <dbReference type="Google" id="ProtNLM"/>
    </source>
</evidence>
<proteinExistence type="predicted"/>
<organism evidence="1 2">
    <name type="scientific">Streptomyces pulveraceus</name>
    <dbReference type="NCBI Taxonomy" id="68258"/>
    <lineage>
        <taxon>Bacteria</taxon>
        <taxon>Bacillati</taxon>
        <taxon>Actinomycetota</taxon>
        <taxon>Actinomycetes</taxon>
        <taxon>Kitasatosporales</taxon>
        <taxon>Streptomycetaceae</taxon>
        <taxon>Streptomyces</taxon>
    </lineage>
</organism>
<dbReference type="RefSeq" id="WP_344513878.1">
    <property type="nucleotide sequence ID" value="NZ_BAAATU010000027.1"/>
</dbReference>
<protein>
    <recommendedName>
        <fullName evidence="3">Knr4/Smi1-like domain-containing protein</fullName>
    </recommendedName>
</protein>
<evidence type="ECO:0000313" key="1">
    <source>
        <dbReference type="EMBL" id="MFC5912692.1"/>
    </source>
</evidence>
<evidence type="ECO:0000313" key="2">
    <source>
        <dbReference type="Proteomes" id="UP001596200"/>
    </source>
</evidence>
<dbReference type="EMBL" id="JBHSPU010000003">
    <property type="protein sequence ID" value="MFC5912692.1"/>
    <property type="molecule type" value="Genomic_DNA"/>
</dbReference>
<reference evidence="2" key="1">
    <citation type="journal article" date="2019" name="Int. J. Syst. Evol. Microbiol.">
        <title>The Global Catalogue of Microorganisms (GCM) 10K type strain sequencing project: providing services to taxonomists for standard genome sequencing and annotation.</title>
        <authorList>
            <consortium name="The Broad Institute Genomics Platform"/>
            <consortium name="The Broad Institute Genome Sequencing Center for Infectious Disease"/>
            <person name="Wu L."/>
            <person name="Ma J."/>
        </authorList>
    </citation>
    <scope>NUCLEOTIDE SEQUENCE [LARGE SCALE GENOMIC DNA]</scope>
    <source>
        <strain evidence="2">JCM 4147</strain>
    </source>
</reference>
<comment type="caution">
    <text evidence="1">The sequence shown here is derived from an EMBL/GenBank/DDBJ whole genome shotgun (WGS) entry which is preliminary data.</text>
</comment>
<sequence>MLWIERIEEAVAWRPINLQINWGEFEDRIGSPLPSDFKRMCESFGSGQFSGYLDIYSIETKGTLRALERLSGIQRTVRKNKLSARVYDPYGIFSVGDGKLIPWAESVTGAEFFWLANSLNPDRWPVIARPEDGEWSHFPFTASEFTYRLLADPEFDDFGISHLVSPPFYDLY</sequence>
<dbReference type="SUPFAM" id="SSF160631">
    <property type="entry name" value="SMI1/KNR4-like"/>
    <property type="match status" value="1"/>
</dbReference>
<keyword evidence="2" id="KW-1185">Reference proteome</keyword>